<dbReference type="PANTHER" id="PTHR13774:SF32">
    <property type="entry name" value="ANTISENSE-ENHANCING SEQUENCE 1"/>
    <property type="match status" value="1"/>
</dbReference>
<dbReference type="Proteomes" id="UP000548476">
    <property type="component" value="Unassembled WGS sequence"/>
</dbReference>
<dbReference type="RefSeq" id="WP_184786085.1">
    <property type="nucleotide sequence ID" value="NZ_BONT01000023.1"/>
</dbReference>
<feature type="active site" evidence="1">
    <location>
        <position position="46"/>
    </location>
</feature>
<accession>A0A841FCR1</accession>
<keyword evidence="3" id="KW-1185">Reference proteome</keyword>
<gene>
    <name evidence="2" type="ORF">HNR73_001042</name>
</gene>
<dbReference type="NCBIfam" id="TIGR00654">
    <property type="entry name" value="PhzF_family"/>
    <property type="match status" value="1"/>
</dbReference>
<dbReference type="SUPFAM" id="SSF54506">
    <property type="entry name" value="Diaminopimelate epimerase-like"/>
    <property type="match status" value="1"/>
</dbReference>
<dbReference type="EC" id="5.3.3.17" evidence="2"/>
<dbReference type="AlphaFoldDB" id="A0A841FCR1"/>
<evidence type="ECO:0000313" key="2">
    <source>
        <dbReference type="EMBL" id="MBB6033195.1"/>
    </source>
</evidence>
<dbReference type="Gene3D" id="3.10.310.10">
    <property type="entry name" value="Diaminopimelate Epimerase, Chain A, domain 1"/>
    <property type="match status" value="2"/>
</dbReference>
<protein>
    <submittedName>
        <fullName evidence="2">Trans-2,3-dihydro-3-hydroxyanthranilate isomerase</fullName>
        <ecNumber evidence="2">5.3.3.17</ecNumber>
    </submittedName>
</protein>
<comment type="caution">
    <text evidence="2">The sequence shown here is derived from an EMBL/GenBank/DDBJ whole genome shotgun (WGS) entry which is preliminary data.</text>
</comment>
<dbReference type="GO" id="GO:0102943">
    <property type="term" value="F:trans-2,3-dihydro-3-hydroxy-anthranilate isomerase activity"/>
    <property type="evidence" value="ECO:0007669"/>
    <property type="project" value="UniProtKB-EC"/>
</dbReference>
<name>A0A841FCR1_9ACTN</name>
<dbReference type="GO" id="GO:0005737">
    <property type="term" value="C:cytoplasm"/>
    <property type="evidence" value="ECO:0007669"/>
    <property type="project" value="TreeGrafter"/>
</dbReference>
<sequence length="281" mass="28862">MSVTFEIVDVFSGRAYTGNPLAVVFGAEGLSTERLQAIAREFNLSETAFVLPVTEEGADYRVRIFTPGAELPFAGHPSVGTAVTLLRRGDLKAGKVVQECGAGLLDLTVADDRATLTGARPSPLRALDAGPLLSAAGLVAGDLAGEPYATGSGLEHSFLPVRPDAVARAASSPRRDVPKVYLFAWDAEARRAHARLFAPGIGVAEDPATGSAVLGLGAYLVGTGLLPADGVSAYTVDQGEQISRPSVLECEVTAEGGVAVGVRVTGEVVAVAKGELVALPD</sequence>
<organism evidence="2 3">
    <name type="scientific">Phytomonospora endophytica</name>
    <dbReference type="NCBI Taxonomy" id="714109"/>
    <lineage>
        <taxon>Bacteria</taxon>
        <taxon>Bacillati</taxon>
        <taxon>Actinomycetota</taxon>
        <taxon>Actinomycetes</taxon>
        <taxon>Micromonosporales</taxon>
        <taxon>Micromonosporaceae</taxon>
        <taxon>Phytomonospora</taxon>
    </lineage>
</organism>
<dbReference type="InterPro" id="IPR003719">
    <property type="entry name" value="Phenazine_PhzF-like"/>
</dbReference>
<evidence type="ECO:0000313" key="3">
    <source>
        <dbReference type="Proteomes" id="UP000548476"/>
    </source>
</evidence>
<reference evidence="2 3" key="1">
    <citation type="submission" date="2020-08" db="EMBL/GenBank/DDBJ databases">
        <title>Genomic Encyclopedia of Type Strains, Phase IV (KMG-IV): sequencing the most valuable type-strain genomes for metagenomic binning, comparative biology and taxonomic classification.</title>
        <authorList>
            <person name="Goeker M."/>
        </authorList>
    </citation>
    <scope>NUCLEOTIDE SEQUENCE [LARGE SCALE GENOMIC DNA]</scope>
    <source>
        <strain evidence="2 3">YIM 65646</strain>
    </source>
</reference>
<keyword evidence="2" id="KW-0413">Isomerase</keyword>
<dbReference type="EMBL" id="JACHGT010000002">
    <property type="protein sequence ID" value="MBB6033195.1"/>
    <property type="molecule type" value="Genomic_DNA"/>
</dbReference>
<dbReference type="Pfam" id="PF02567">
    <property type="entry name" value="PhzC-PhzF"/>
    <property type="match status" value="1"/>
</dbReference>
<dbReference type="PIRSF" id="PIRSF016184">
    <property type="entry name" value="PhzC_PhzF"/>
    <property type="match status" value="1"/>
</dbReference>
<evidence type="ECO:0000256" key="1">
    <source>
        <dbReference type="PIRSR" id="PIRSR016184-1"/>
    </source>
</evidence>
<proteinExistence type="predicted"/>
<dbReference type="PANTHER" id="PTHR13774">
    <property type="entry name" value="PHENAZINE BIOSYNTHESIS PROTEIN"/>
    <property type="match status" value="1"/>
</dbReference>